<dbReference type="AlphaFoldDB" id="A0A0E9PN16"/>
<protein>
    <submittedName>
        <fullName evidence="1">Uncharacterized protein</fullName>
    </submittedName>
</protein>
<accession>A0A0E9PN16</accession>
<name>A0A0E9PN16_ANGAN</name>
<reference evidence="1" key="2">
    <citation type="journal article" date="2015" name="Fish Shellfish Immunol.">
        <title>Early steps in the European eel (Anguilla anguilla)-Vibrio vulnificus interaction in the gills: Role of the RtxA13 toxin.</title>
        <authorList>
            <person name="Callol A."/>
            <person name="Pajuelo D."/>
            <person name="Ebbesson L."/>
            <person name="Teles M."/>
            <person name="MacKenzie S."/>
            <person name="Amaro C."/>
        </authorList>
    </citation>
    <scope>NUCLEOTIDE SEQUENCE</scope>
</reference>
<organism evidence="1">
    <name type="scientific">Anguilla anguilla</name>
    <name type="common">European freshwater eel</name>
    <name type="synonym">Muraena anguilla</name>
    <dbReference type="NCBI Taxonomy" id="7936"/>
    <lineage>
        <taxon>Eukaryota</taxon>
        <taxon>Metazoa</taxon>
        <taxon>Chordata</taxon>
        <taxon>Craniata</taxon>
        <taxon>Vertebrata</taxon>
        <taxon>Euteleostomi</taxon>
        <taxon>Actinopterygii</taxon>
        <taxon>Neopterygii</taxon>
        <taxon>Teleostei</taxon>
        <taxon>Anguilliformes</taxon>
        <taxon>Anguillidae</taxon>
        <taxon>Anguilla</taxon>
    </lineage>
</organism>
<reference evidence="1" key="1">
    <citation type="submission" date="2014-11" db="EMBL/GenBank/DDBJ databases">
        <authorList>
            <person name="Amaro Gonzalez C."/>
        </authorList>
    </citation>
    <scope>NUCLEOTIDE SEQUENCE</scope>
</reference>
<evidence type="ECO:0000313" key="1">
    <source>
        <dbReference type="EMBL" id="JAH05465.1"/>
    </source>
</evidence>
<proteinExistence type="predicted"/>
<sequence>MHYPQMKPSNFTAENAYRHVTDQRYVCFI</sequence>
<dbReference type="EMBL" id="GBXM01103112">
    <property type="protein sequence ID" value="JAH05465.1"/>
    <property type="molecule type" value="Transcribed_RNA"/>
</dbReference>